<keyword evidence="2" id="KW-1185">Reference proteome</keyword>
<organism evidence="1 2">
    <name type="scientific">Mya arenaria</name>
    <name type="common">Soft-shell clam</name>
    <dbReference type="NCBI Taxonomy" id="6604"/>
    <lineage>
        <taxon>Eukaryota</taxon>
        <taxon>Metazoa</taxon>
        <taxon>Spiralia</taxon>
        <taxon>Lophotrochozoa</taxon>
        <taxon>Mollusca</taxon>
        <taxon>Bivalvia</taxon>
        <taxon>Autobranchia</taxon>
        <taxon>Heteroconchia</taxon>
        <taxon>Euheterodonta</taxon>
        <taxon>Imparidentia</taxon>
        <taxon>Neoheterodontei</taxon>
        <taxon>Myida</taxon>
        <taxon>Myoidea</taxon>
        <taxon>Myidae</taxon>
        <taxon>Mya</taxon>
    </lineage>
</organism>
<sequence>MFDTSNFPADHPSGIKSGVNKKVVGMFKDEYGGNIMHEFVGLRAKLYSYRMYEGNEPLARLKEEKRCKRWPMDTGAWGYVKFKSESRIFTLITISAATEIKQRRLCILNR</sequence>
<evidence type="ECO:0000313" key="2">
    <source>
        <dbReference type="Proteomes" id="UP001164746"/>
    </source>
</evidence>
<proteinExistence type="predicted"/>
<dbReference type="Proteomes" id="UP001164746">
    <property type="component" value="Chromosome 5"/>
</dbReference>
<protein>
    <submittedName>
        <fullName evidence="1">Uncharacterized protein</fullName>
    </submittedName>
</protein>
<dbReference type="EMBL" id="CP111016">
    <property type="protein sequence ID" value="WAR05655.1"/>
    <property type="molecule type" value="Genomic_DNA"/>
</dbReference>
<gene>
    <name evidence="1" type="ORF">MAR_021024</name>
</gene>
<evidence type="ECO:0000313" key="1">
    <source>
        <dbReference type="EMBL" id="WAR05655.1"/>
    </source>
</evidence>
<reference evidence="1" key="1">
    <citation type="submission" date="2022-11" db="EMBL/GenBank/DDBJ databases">
        <title>Centuries of genome instability and evolution in soft-shell clam transmissible cancer (bioRxiv).</title>
        <authorList>
            <person name="Hart S.F.M."/>
            <person name="Yonemitsu M.A."/>
            <person name="Giersch R.M."/>
            <person name="Beal B.F."/>
            <person name="Arriagada G."/>
            <person name="Davis B.W."/>
            <person name="Ostrander E.A."/>
            <person name="Goff S.P."/>
            <person name="Metzger M.J."/>
        </authorList>
    </citation>
    <scope>NUCLEOTIDE SEQUENCE</scope>
    <source>
        <strain evidence="1">MELC-2E11</strain>
        <tissue evidence="1">Siphon/mantle</tissue>
    </source>
</reference>
<name>A0ABY7E716_MYAAR</name>
<accession>A0ABY7E716</accession>